<keyword evidence="5" id="KW-0571">Peptide transport</keyword>
<dbReference type="GO" id="GO:0030288">
    <property type="term" value="C:outer membrane-bounded periplasmic space"/>
    <property type="evidence" value="ECO:0007669"/>
    <property type="project" value="UniProtKB-ARBA"/>
</dbReference>
<reference evidence="9 10" key="1">
    <citation type="submission" date="2015-01" db="EMBL/GenBank/DDBJ databases">
        <title>Jeotgalibacillus campisalis genome sequencing.</title>
        <authorList>
            <person name="Goh K.M."/>
            <person name="Chan K.-G."/>
            <person name="Yaakop A.S."/>
            <person name="Ee R."/>
            <person name="Gan H.M."/>
            <person name="Chan C.S."/>
        </authorList>
    </citation>
    <scope>NUCLEOTIDE SEQUENCE [LARGE SCALE GENOMIC DNA]</scope>
    <source>
        <strain evidence="9 10">SF-57</strain>
    </source>
</reference>
<dbReference type="PATRIC" id="fig|220754.4.peg.1594"/>
<comment type="caution">
    <text evidence="9">The sequence shown here is derived from an EMBL/GenBank/DDBJ whole genome shotgun (WGS) entry which is preliminary data.</text>
</comment>
<dbReference type="RefSeq" id="WP_041056895.1">
    <property type="nucleotide sequence ID" value="NZ_JXRR01000014.1"/>
</dbReference>
<dbReference type="InterPro" id="IPR000914">
    <property type="entry name" value="SBP_5_dom"/>
</dbReference>
<dbReference type="PROSITE" id="PS51257">
    <property type="entry name" value="PROKAR_LIPOPROTEIN"/>
    <property type="match status" value="1"/>
</dbReference>
<dbReference type="Proteomes" id="UP000031972">
    <property type="component" value="Unassembled WGS sequence"/>
</dbReference>
<dbReference type="PANTHER" id="PTHR30290:SF10">
    <property type="entry name" value="PERIPLASMIC OLIGOPEPTIDE-BINDING PROTEIN-RELATED"/>
    <property type="match status" value="1"/>
</dbReference>
<feature type="domain" description="Solute-binding protein family 5" evidence="8">
    <location>
        <begin position="93"/>
        <end position="481"/>
    </location>
</feature>
<organism evidence="9 10">
    <name type="scientific">Jeotgalibacillus campisalis</name>
    <dbReference type="NCBI Taxonomy" id="220754"/>
    <lineage>
        <taxon>Bacteria</taxon>
        <taxon>Bacillati</taxon>
        <taxon>Bacillota</taxon>
        <taxon>Bacilli</taxon>
        <taxon>Bacillales</taxon>
        <taxon>Caryophanaceae</taxon>
        <taxon>Jeotgalibacillus</taxon>
    </lineage>
</organism>
<dbReference type="GO" id="GO:1904680">
    <property type="term" value="F:peptide transmembrane transporter activity"/>
    <property type="evidence" value="ECO:0007669"/>
    <property type="project" value="TreeGrafter"/>
</dbReference>
<keyword evidence="4 7" id="KW-0732">Signal</keyword>
<dbReference type="InterPro" id="IPR039424">
    <property type="entry name" value="SBP_5"/>
</dbReference>
<dbReference type="Gene3D" id="3.10.105.10">
    <property type="entry name" value="Dipeptide-binding Protein, Domain 3"/>
    <property type="match status" value="1"/>
</dbReference>
<feature type="chain" id="PRO_5039383367" description="Solute-binding protein family 5 domain-containing protein" evidence="7">
    <location>
        <begin position="21"/>
        <end position="563"/>
    </location>
</feature>
<feature type="signal peptide" evidence="7">
    <location>
        <begin position="1"/>
        <end position="20"/>
    </location>
</feature>
<evidence type="ECO:0000313" key="10">
    <source>
        <dbReference type="Proteomes" id="UP000031972"/>
    </source>
</evidence>
<evidence type="ECO:0000256" key="3">
    <source>
        <dbReference type="ARBA" id="ARBA00022448"/>
    </source>
</evidence>
<dbReference type="InterPro" id="IPR030678">
    <property type="entry name" value="Peptide/Ni-bd"/>
</dbReference>
<name>A0A0C2S008_9BACL</name>
<keyword evidence="3" id="KW-0813">Transport</keyword>
<dbReference type="SUPFAM" id="SSF53850">
    <property type="entry name" value="Periplasmic binding protein-like II"/>
    <property type="match status" value="1"/>
</dbReference>
<comment type="subcellular location">
    <subcellularLocation>
        <location evidence="1">Cell envelope</location>
    </subcellularLocation>
</comment>
<dbReference type="PIRSF" id="PIRSF002741">
    <property type="entry name" value="MppA"/>
    <property type="match status" value="1"/>
</dbReference>
<evidence type="ECO:0000256" key="6">
    <source>
        <dbReference type="SAM" id="MobiDB-lite"/>
    </source>
</evidence>
<dbReference type="CDD" id="cd08504">
    <property type="entry name" value="PBP2_OppA"/>
    <property type="match status" value="1"/>
</dbReference>
<keyword evidence="10" id="KW-1185">Reference proteome</keyword>
<keyword evidence="5" id="KW-0653">Protein transport</keyword>
<dbReference type="EMBL" id="JXRR01000014">
    <property type="protein sequence ID" value="KIL47404.1"/>
    <property type="molecule type" value="Genomic_DNA"/>
</dbReference>
<evidence type="ECO:0000256" key="1">
    <source>
        <dbReference type="ARBA" id="ARBA00004196"/>
    </source>
</evidence>
<feature type="compositionally biased region" description="Acidic residues" evidence="6">
    <location>
        <begin position="28"/>
        <end position="48"/>
    </location>
</feature>
<sequence>MKKYSLLLVLMLALSVFLTACFGGEDADESAGDASGDDNAAEETESDAPQELRVIETSAIPAMDTMLASDTISFTTMNNVMEGLFRLNADQEAVPALADGEPEVNEDGTVYTFTIKEDAVWSNGEPVTAEDFVFAWQRALDPESGSSYGPYLMEGKIAGASAVFNDGADPSELGAVAVDEKTLEVTLEKPISYFTSLMAFPTFYPQNQAFVEEQGEDFATNAATLLYNGPFVLDNWDGSTDGEWTYAKNEEYWDAENVSLEKVTFNEVKDPQTAVNSYESGEVDITSKLSSALVPQYEGDPNLVTWLEPTIFWVKMNQTNEALQNVNIRKALAMSIDKQALTDNILNNGSIPANYAVPKEFVTHPDTDADFREANGDMLEYDLEAAKEFWATGLEELGTDTVELRYLGGDTDTAKLTDEYIAEQLETNLEGLTINLESVPFSVRLERDESLDYDLQFAGWGPDYLDPISFSDLWITDGGNNHMAFSSEEYDKLLKDAESTFANEPGKRFEALQQAEKVLLEDEAAIIPIYQRQANILVNEKVSDFTYHFVGPEYSFFPISIGE</sequence>
<evidence type="ECO:0000313" key="9">
    <source>
        <dbReference type="EMBL" id="KIL47404.1"/>
    </source>
</evidence>
<dbReference type="PANTHER" id="PTHR30290">
    <property type="entry name" value="PERIPLASMIC BINDING COMPONENT OF ABC TRANSPORTER"/>
    <property type="match status" value="1"/>
</dbReference>
<evidence type="ECO:0000259" key="8">
    <source>
        <dbReference type="Pfam" id="PF00496"/>
    </source>
</evidence>
<dbReference type="Gene3D" id="3.40.190.10">
    <property type="entry name" value="Periplasmic binding protein-like II"/>
    <property type="match status" value="1"/>
</dbReference>
<dbReference type="OrthoDB" id="9801912at2"/>
<evidence type="ECO:0000256" key="2">
    <source>
        <dbReference type="ARBA" id="ARBA00005695"/>
    </source>
</evidence>
<protein>
    <recommendedName>
        <fullName evidence="8">Solute-binding protein family 5 domain-containing protein</fullName>
    </recommendedName>
</protein>
<feature type="region of interest" description="Disordered" evidence="6">
    <location>
        <begin position="28"/>
        <end position="49"/>
    </location>
</feature>
<accession>A0A0C2S008</accession>
<dbReference type="Gene3D" id="3.90.76.10">
    <property type="entry name" value="Dipeptide-binding Protein, Domain 1"/>
    <property type="match status" value="1"/>
</dbReference>
<dbReference type="FunFam" id="3.10.105.10:FF:000001">
    <property type="entry name" value="Oligopeptide ABC transporter, oligopeptide-binding protein"/>
    <property type="match status" value="1"/>
</dbReference>
<gene>
    <name evidence="9" type="ORF">KR50_15710</name>
</gene>
<dbReference type="GO" id="GO:0015833">
    <property type="term" value="P:peptide transport"/>
    <property type="evidence" value="ECO:0007669"/>
    <property type="project" value="UniProtKB-KW"/>
</dbReference>
<dbReference type="FunFam" id="3.90.76.10:FF:000001">
    <property type="entry name" value="Oligopeptide ABC transporter substrate-binding protein"/>
    <property type="match status" value="1"/>
</dbReference>
<dbReference type="AlphaFoldDB" id="A0A0C2S008"/>
<comment type="similarity">
    <text evidence="2">Belongs to the bacterial solute-binding protein 5 family.</text>
</comment>
<evidence type="ECO:0000256" key="5">
    <source>
        <dbReference type="ARBA" id="ARBA00022856"/>
    </source>
</evidence>
<evidence type="ECO:0000256" key="4">
    <source>
        <dbReference type="ARBA" id="ARBA00022729"/>
    </source>
</evidence>
<dbReference type="Pfam" id="PF00496">
    <property type="entry name" value="SBP_bac_5"/>
    <property type="match status" value="1"/>
</dbReference>
<proteinExistence type="inferred from homology"/>
<dbReference type="GO" id="GO:0043190">
    <property type="term" value="C:ATP-binding cassette (ABC) transporter complex"/>
    <property type="evidence" value="ECO:0007669"/>
    <property type="project" value="InterPro"/>
</dbReference>
<evidence type="ECO:0000256" key="7">
    <source>
        <dbReference type="SAM" id="SignalP"/>
    </source>
</evidence>